<reference evidence="3 4" key="1">
    <citation type="submission" date="2018-06" db="EMBL/GenBank/DDBJ databases">
        <authorList>
            <consortium name="Pathogen Informatics"/>
            <person name="Doyle S."/>
        </authorList>
    </citation>
    <scope>NUCLEOTIDE SEQUENCE [LARGE SCALE GENOMIC DNA]</scope>
    <source>
        <strain evidence="3 4">NCTC11862</strain>
    </source>
</reference>
<evidence type="ECO:0000313" key="3">
    <source>
        <dbReference type="EMBL" id="STC69957.1"/>
    </source>
</evidence>
<dbReference type="AlphaFoldDB" id="A0A376CP15"/>
<dbReference type="RefSeq" id="WP_018581085.1">
    <property type="nucleotide sequence ID" value="NZ_LDYD01000009.1"/>
</dbReference>
<evidence type="ECO:0000259" key="2">
    <source>
        <dbReference type="Pfam" id="PF01551"/>
    </source>
</evidence>
<dbReference type="Gene3D" id="2.70.70.10">
    <property type="entry name" value="Glucose Permease (Domain IIA)"/>
    <property type="match status" value="1"/>
</dbReference>
<dbReference type="InterPro" id="IPR016047">
    <property type="entry name" value="M23ase_b-sheet_dom"/>
</dbReference>
<feature type="signal peptide" evidence="1">
    <location>
        <begin position="1"/>
        <end position="22"/>
    </location>
</feature>
<dbReference type="InterPro" id="IPR011055">
    <property type="entry name" value="Dup_hybrid_motif"/>
</dbReference>
<dbReference type="OrthoDB" id="1099523at2"/>
<sequence>MKRRLIAVATACVVALSPTAHANALTVNLDGAEITDYGAALDSLVKVAESITTAGATVSAGGYSVVYDPRTLPEYDEAEAEATTSRYPLSHQEGSDSQGRRVVLPSEGTFTSGFGPRWGAMHQGIDIGAPYGTPIHAVMDGTVVNAGPARGFGNWVVLEHSNGERSVYGHMQSYNVSVGQEVSAGQVIASVGSEGHSTGPHLHFEIKPNGVTPVDPVPWFAARGIYIS</sequence>
<keyword evidence="1" id="KW-0732">Signal</keyword>
<dbReference type="PANTHER" id="PTHR21666:SF270">
    <property type="entry name" value="MUREIN HYDROLASE ACTIVATOR ENVC"/>
    <property type="match status" value="1"/>
</dbReference>
<accession>A0A376CP15</accession>
<keyword evidence="4" id="KW-1185">Reference proteome</keyword>
<dbReference type="Pfam" id="PF01551">
    <property type="entry name" value="Peptidase_M23"/>
    <property type="match status" value="1"/>
</dbReference>
<feature type="chain" id="PRO_5016986279" evidence="1">
    <location>
        <begin position="23"/>
        <end position="228"/>
    </location>
</feature>
<name>A0A376CP15_9CORY</name>
<dbReference type="InterPro" id="IPR050570">
    <property type="entry name" value="Cell_wall_metabolism_enzyme"/>
</dbReference>
<dbReference type="CDD" id="cd12797">
    <property type="entry name" value="M23_peptidase"/>
    <property type="match status" value="1"/>
</dbReference>
<dbReference type="Proteomes" id="UP000254467">
    <property type="component" value="Unassembled WGS sequence"/>
</dbReference>
<gene>
    <name evidence="3" type="primary">mepA</name>
    <name evidence="3" type="ORF">NCTC11862_01763</name>
</gene>
<dbReference type="EMBL" id="UFXQ01000001">
    <property type="protein sequence ID" value="STC69957.1"/>
    <property type="molecule type" value="Genomic_DNA"/>
</dbReference>
<evidence type="ECO:0000313" key="4">
    <source>
        <dbReference type="Proteomes" id="UP000254467"/>
    </source>
</evidence>
<dbReference type="SUPFAM" id="SSF51261">
    <property type="entry name" value="Duplicated hybrid motif"/>
    <property type="match status" value="1"/>
</dbReference>
<protein>
    <submittedName>
        <fullName evidence="3">Metallopeptidase</fullName>
    </submittedName>
</protein>
<dbReference type="PANTHER" id="PTHR21666">
    <property type="entry name" value="PEPTIDASE-RELATED"/>
    <property type="match status" value="1"/>
</dbReference>
<organism evidence="3 4">
    <name type="scientific">Corynebacterium pilosum</name>
    <dbReference type="NCBI Taxonomy" id="35756"/>
    <lineage>
        <taxon>Bacteria</taxon>
        <taxon>Bacillati</taxon>
        <taxon>Actinomycetota</taxon>
        <taxon>Actinomycetes</taxon>
        <taxon>Mycobacteriales</taxon>
        <taxon>Corynebacteriaceae</taxon>
        <taxon>Corynebacterium</taxon>
    </lineage>
</organism>
<dbReference type="STRING" id="35756.GCA_001044155_02761"/>
<proteinExistence type="predicted"/>
<evidence type="ECO:0000256" key="1">
    <source>
        <dbReference type="SAM" id="SignalP"/>
    </source>
</evidence>
<dbReference type="GO" id="GO:0004222">
    <property type="term" value="F:metalloendopeptidase activity"/>
    <property type="evidence" value="ECO:0007669"/>
    <property type="project" value="TreeGrafter"/>
</dbReference>
<feature type="domain" description="M23ase beta-sheet core" evidence="2">
    <location>
        <begin position="121"/>
        <end position="216"/>
    </location>
</feature>